<evidence type="ECO:0000313" key="2">
    <source>
        <dbReference type="Proteomes" id="UP000318053"/>
    </source>
</evidence>
<name>A0A5C5WM64_9BACT</name>
<sequence length="61" mass="6919">MPEKTDWRQCGDAGLGRNIPVDRAPMVRLMLGKFTLAGHPFFAHWTQEPMPQKSNILDACH</sequence>
<dbReference type="AlphaFoldDB" id="A0A5C5WM64"/>
<evidence type="ECO:0000313" key="1">
    <source>
        <dbReference type="EMBL" id="TWT51906.1"/>
    </source>
</evidence>
<comment type="caution">
    <text evidence="1">The sequence shown here is derived from an EMBL/GenBank/DDBJ whole genome shotgun (WGS) entry which is preliminary data.</text>
</comment>
<keyword evidence="2" id="KW-1185">Reference proteome</keyword>
<organism evidence="1 2">
    <name type="scientific">Allorhodopirellula solitaria</name>
    <dbReference type="NCBI Taxonomy" id="2527987"/>
    <lineage>
        <taxon>Bacteria</taxon>
        <taxon>Pseudomonadati</taxon>
        <taxon>Planctomycetota</taxon>
        <taxon>Planctomycetia</taxon>
        <taxon>Pirellulales</taxon>
        <taxon>Pirellulaceae</taxon>
        <taxon>Allorhodopirellula</taxon>
    </lineage>
</organism>
<gene>
    <name evidence="1" type="ORF">CA85_51490</name>
</gene>
<dbReference type="EMBL" id="SJPK01000036">
    <property type="protein sequence ID" value="TWT51906.1"/>
    <property type="molecule type" value="Genomic_DNA"/>
</dbReference>
<accession>A0A5C5WM64</accession>
<dbReference type="Proteomes" id="UP000318053">
    <property type="component" value="Unassembled WGS sequence"/>
</dbReference>
<proteinExistence type="predicted"/>
<protein>
    <submittedName>
        <fullName evidence="1">Uncharacterized protein</fullName>
    </submittedName>
</protein>
<reference evidence="1 2" key="1">
    <citation type="submission" date="2019-02" db="EMBL/GenBank/DDBJ databases">
        <title>Deep-cultivation of Planctomycetes and their phenomic and genomic characterization uncovers novel biology.</title>
        <authorList>
            <person name="Wiegand S."/>
            <person name="Jogler M."/>
            <person name="Boedeker C."/>
            <person name="Pinto D."/>
            <person name="Vollmers J."/>
            <person name="Rivas-Marin E."/>
            <person name="Kohn T."/>
            <person name="Peeters S.H."/>
            <person name="Heuer A."/>
            <person name="Rast P."/>
            <person name="Oberbeckmann S."/>
            <person name="Bunk B."/>
            <person name="Jeske O."/>
            <person name="Meyerdierks A."/>
            <person name="Storesund J.E."/>
            <person name="Kallscheuer N."/>
            <person name="Luecker S."/>
            <person name="Lage O.M."/>
            <person name="Pohl T."/>
            <person name="Merkel B.J."/>
            <person name="Hornburger P."/>
            <person name="Mueller R.-W."/>
            <person name="Bruemmer F."/>
            <person name="Labrenz M."/>
            <person name="Spormann A.M."/>
            <person name="Op Den Camp H."/>
            <person name="Overmann J."/>
            <person name="Amann R."/>
            <person name="Jetten M.S.M."/>
            <person name="Mascher T."/>
            <person name="Medema M.H."/>
            <person name="Devos D.P."/>
            <person name="Kaster A.-K."/>
            <person name="Ovreas L."/>
            <person name="Rohde M."/>
            <person name="Galperin M.Y."/>
            <person name="Jogler C."/>
        </authorList>
    </citation>
    <scope>NUCLEOTIDE SEQUENCE [LARGE SCALE GENOMIC DNA]</scope>
    <source>
        <strain evidence="1 2">CA85</strain>
    </source>
</reference>